<evidence type="ECO:0000256" key="6">
    <source>
        <dbReference type="ARBA" id="ARBA00022741"/>
    </source>
</evidence>
<evidence type="ECO:0000259" key="12">
    <source>
        <dbReference type="PROSITE" id="PS50011"/>
    </source>
</evidence>
<dbReference type="CDD" id="cd07829">
    <property type="entry name" value="STKc_CDK_like"/>
    <property type="match status" value="1"/>
</dbReference>
<dbReference type="GO" id="GO:0005634">
    <property type="term" value="C:nucleus"/>
    <property type="evidence" value="ECO:0007669"/>
    <property type="project" value="UniProtKB-SubCell"/>
</dbReference>
<dbReference type="Pfam" id="PF00069">
    <property type="entry name" value="Pkinase"/>
    <property type="match status" value="1"/>
</dbReference>
<dbReference type="EMBL" id="MCGE01000008">
    <property type="protein sequence ID" value="ORZ18683.1"/>
    <property type="molecule type" value="Genomic_DNA"/>
</dbReference>
<organism evidence="13 14">
    <name type="scientific">Absidia repens</name>
    <dbReference type="NCBI Taxonomy" id="90262"/>
    <lineage>
        <taxon>Eukaryota</taxon>
        <taxon>Fungi</taxon>
        <taxon>Fungi incertae sedis</taxon>
        <taxon>Mucoromycota</taxon>
        <taxon>Mucoromycotina</taxon>
        <taxon>Mucoromycetes</taxon>
        <taxon>Mucorales</taxon>
        <taxon>Cunninghamellaceae</taxon>
        <taxon>Absidia</taxon>
    </lineage>
</organism>
<evidence type="ECO:0000256" key="7">
    <source>
        <dbReference type="ARBA" id="ARBA00022777"/>
    </source>
</evidence>
<keyword evidence="8" id="KW-0067">ATP-binding</keyword>
<dbReference type="InterPro" id="IPR011009">
    <property type="entry name" value="Kinase-like_dom_sf"/>
</dbReference>
<reference evidence="13 14" key="1">
    <citation type="submission" date="2016-07" db="EMBL/GenBank/DDBJ databases">
        <title>Pervasive Adenine N6-methylation of Active Genes in Fungi.</title>
        <authorList>
            <consortium name="DOE Joint Genome Institute"/>
            <person name="Mondo S.J."/>
            <person name="Dannebaum R.O."/>
            <person name="Kuo R.C."/>
            <person name="Labutti K."/>
            <person name="Haridas S."/>
            <person name="Kuo A."/>
            <person name="Salamov A."/>
            <person name="Ahrendt S.R."/>
            <person name="Lipzen A."/>
            <person name="Sullivan W."/>
            <person name="Andreopoulos W.B."/>
            <person name="Clum A."/>
            <person name="Lindquist E."/>
            <person name="Daum C."/>
            <person name="Ramamoorthy G.K."/>
            <person name="Gryganskyi A."/>
            <person name="Culley D."/>
            <person name="Magnuson J.K."/>
            <person name="James T.Y."/>
            <person name="O'Malley M.A."/>
            <person name="Stajich J.E."/>
            <person name="Spatafora J.W."/>
            <person name="Visel A."/>
            <person name="Grigoriev I.V."/>
        </authorList>
    </citation>
    <scope>NUCLEOTIDE SEQUENCE [LARGE SCALE GENOMIC DNA]</scope>
    <source>
        <strain evidence="13 14">NRRL 1336</strain>
    </source>
</reference>
<dbReference type="SUPFAM" id="SSF56112">
    <property type="entry name" value="Protein kinase-like (PK-like)"/>
    <property type="match status" value="1"/>
</dbReference>
<evidence type="ECO:0000256" key="8">
    <source>
        <dbReference type="ARBA" id="ARBA00022840"/>
    </source>
</evidence>
<keyword evidence="14" id="KW-1185">Reference proteome</keyword>
<evidence type="ECO:0000256" key="4">
    <source>
        <dbReference type="ARBA" id="ARBA00022527"/>
    </source>
</evidence>
<dbReference type="Gene3D" id="3.30.200.20">
    <property type="entry name" value="Phosphorylase Kinase, domain 1"/>
    <property type="match status" value="1"/>
</dbReference>
<dbReference type="GO" id="GO:0007165">
    <property type="term" value="P:signal transduction"/>
    <property type="evidence" value="ECO:0007669"/>
    <property type="project" value="TreeGrafter"/>
</dbReference>
<dbReference type="InterPro" id="IPR008271">
    <property type="entry name" value="Ser/Thr_kinase_AS"/>
</dbReference>
<evidence type="ECO:0000256" key="5">
    <source>
        <dbReference type="ARBA" id="ARBA00022679"/>
    </source>
</evidence>
<dbReference type="EC" id="2.7.11.22" evidence="3"/>
<dbReference type="GO" id="GO:0005737">
    <property type="term" value="C:cytoplasm"/>
    <property type="evidence" value="ECO:0007669"/>
    <property type="project" value="TreeGrafter"/>
</dbReference>
<dbReference type="GO" id="GO:0010389">
    <property type="term" value="P:regulation of G2/M transition of mitotic cell cycle"/>
    <property type="evidence" value="ECO:0007669"/>
    <property type="project" value="TreeGrafter"/>
</dbReference>
<dbReference type="OrthoDB" id="2280618at2759"/>
<dbReference type="GO" id="GO:0005524">
    <property type="term" value="F:ATP binding"/>
    <property type="evidence" value="ECO:0007669"/>
    <property type="project" value="UniProtKB-KW"/>
</dbReference>
<dbReference type="PANTHER" id="PTHR24056">
    <property type="entry name" value="CELL DIVISION PROTEIN KINASE"/>
    <property type="match status" value="1"/>
</dbReference>
<dbReference type="SMART" id="SM00220">
    <property type="entry name" value="S_TKc"/>
    <property type="match status" value="1"/>
</dbReference>
<evidence type="ECO:0000256" key="1">
    <source>
        <dbReference type="ARBA" id="ARBA00004123"/>
    </source>
</evidence>
<keyword evidence="6" id="KW-0547">Nucleotide-binding</keyword>
<name>A0A1X2ILN1_9FUNG</name>
<dbReference type="AlphaFoldDB" id="A0A1X2ILN1"/>
<dbReference type="GO" id="GO:0030332">
    <property type="term" value="F:cyclin binding"/>
    <property type="evidence" value="ECO:0007669"/>
    <property type="project" value="TreeGrafter"/>
</dbReference>
<evidence type="ECO:0000256" key="11">
    <source>
        <dbReference type="SAM" id="MobiDB-lite"/>
    </source>
</evidence>
<dbReference type="GO" id="GO:0000307">
    <property type="term" value="C:cyclin-dependent protein kinase holoenzyme complex"/>
    <property type="evidence" value="ECO:0007669"/>
    <property type="project" value="TreeGrafter"/>
</dbReference>
<keyword evidence="9" id="KW-0539">Nucleus</keyword>
<dbReference type="STRING" id="90262.A0A1X2ILN1"/>
<evidence type="ECO:0000313" key="14">
    <source>
        <dbReference type="Proteomes" id="UP000193560"/>
    </source>
</evidence>
<feature type="region of interest" description="Disordered" evidence="11">
    <location>
        <begin position="1"/>
        <end position="29"/>
    </location>
</feature>
<gene>
    <name evidence="13" type="ORF">BCR42DRAFT_411408</name>
</gene>
<dbReference type="PROSITE" id="PS00108">
    <property type="entry name" value="PROTEIN_KINASE_ST"/>
    <property type="match status" value="1"/>
</dbReference>
<accession>A0A1X2ILN1</accession>
<dbReference type="Gene3D" id="1.10.510.10">
    <property type="entry name" value="Transferase(Phosphotransferase) domain 1"/>
    <property type="match status" value="1"/>
</dbReference>
<feature type="domain" description="Protein kinase" evidence="12">
    <location>
        <begin position="36"/>
        <end position="323"/>
    </location>
</feature>
<comment type="subcellular location">
    <subcellularLocation>
        <location evidence="1">Nucleus</location>
    </subcellularLocation>
</comment>
<comment type="caution">
    <text evidence="13">The sequence shown here is derived from an EMBL/GenBank/DDBJ whole genome shotgun (WGS) entry which is preliminary data.</text>
</comment>
<evidence type="ECO:0000313" key="13">
    <source>
        <dbReference type="EMBL" id="ORZ18683.1"/>
    </source>
</evidence>
<dbReference type="PANTHER" id="PTHR24056:SF254">
    <property type="entry name" value="CYCLIN-DEPENDENT KINASE 2"/>
    <property type="match status" value="1"/>
</dbReference>
<evidence type="ECO:0000256" key="3">
    <source>
        <dbReference type="ARBA" id="ARBA00012425"/>
    </source>
</evidence>
<comment type="similarity">
    <text evidence="2">Belongs to the protein kinase superfamily. CMGC Ser/Thr protein kinase family. CDC2/CDKX subfamily.</text>
</comment>
<keyword evidence="5" id="KW-0808">Transferase</keyword>
<feature type="compositionally biased region" description="Polar residues" evidence="11">
    <location>
        <begin position="1"/>
        <end position="12"/>
    </location>
</feature>
<dbReference type="GO" id="GO:0010468">
    <property type="term" value="P:regulation of gene expression"/>
    <property type="evidence" value="ECO:0007669"/>
    <property type="project" value="TreeGrafter"/>
</dbReference>
<proteinExistence type="inferred from homology"/>
<dbReference type="Proteomes" id="UP000193560">
    <property type="component" value="Unassembled WGS sequence"/>
</dbReference>
<sequence length="332" mass="37546">MEEEITFTTYGPHSNIDDDNGGNEDGGSQSSLRSTYNILGYGGEGSFGTIRFAQHQKTGAMVAIKTYFPRNEDGVASSTIREICLLKELHHPNIISMLGVHFQGRDVMLILEYYDMDLAHYMYHTGREGMTLGHIKSFMHQLLSGLEYCHGHRVIHRDLKPKNILIKQNGSLCVTDFGLSRTFSIPFQKGTPKVATLNYCAPELLLSSSDYALPIDIWSVGCIFAEMMMLSPLFCCSQSIGQILAIFRLLGTPDETSWPSVTKLDYFSWEYPKWEKKDLKAYIIQQSGGFSMNGLAFDLLESFFIYPPGQRITAKKALEHPYFYDTFDMLVL</sequence>
<dbReference type="InterPro" id="IPR000719">
    <property type="entry name" value="Prot_kinase_dom"/>
</dbReference>
<evidence type="ECO:0000256" key="9">
    <source>
        <dbReference type="ARBA" id="ARBA00023242"/>
    </source>
</evidence>
<evidence type="ECO:0000256" key="2">
    <source>
        <dbReference type="ARBA" id="ARBA00006485"/>
    </source>
</evidence>
<keyword evidence="4" id="KW-0723">Serine/threonine-protein kinase</keyword>
<protein>
    <recommendedName>
        <fullName evidence="10">Cyclin-dependent kinase 1</fullName>
        <ecNumber evidence="3">2.7.11.22</ecNumber>
    </recommendedName>
</protein>
<dbReference type="GO" id="GO:0004693">
    <property type="term" value="F:cyclin-dependent protein serine/threonine kinase activity"/>
    <property type="evidence" value="ECO:0007669"/>
    <property type="project" value="UniProtKB-EC"/>
</dbReference>
<dbReference type="GO" id="GO:0000082">
    <property type="term" value="P:G1/S transition of mitotic cell cycle"/>
    <property type="evidence" value="ECO:0007669"/>
    <property type="project" value="TreeGrafter"/>
</dbReference>
<dbReference type="InterPro" id="IPR050108">
    <property type="entry name" value="CDK"/>
</dbReference>
<dbReference type="PROSITE" id="PS50011">
    <property type="entry name" value="PROTEIN_KINASE_DOM"/>
    <property type="match status" value="1"/>
</dbReference>
<evidence type="ECO:0000256" key="10">
    <source>
        <dbReference type="ARBA" id="ARBA00039266"/>
    </source>
</evidence>
<dbReference type="FunFam" id="1.10.510.10:FF:000624">
    <property type="entry name" value="Mitogen-activated protein kinase"/>
    <property type="match status" value="1"/>
</dbReference>
<keyword evidence="7 13" id="KW-0418">Kinase</keyword>